<evidence type="ECO:0000256" key="1">
    <source>
        <dbReference type="ARBA" id="ARBA00011888"/>
    </source>
</evidence>
<dbReference type="Pfam" id="PF01048">
    <property type="entry name" value="PNP_UDP_1"/>
    <property type="match status" value="1"/>
</dbReference>
<proteinExistence type="predicted"/>
<dbReference type="GO" id="GO:0004850">
    <property type="term" value="F:uridine phosphorylase activity"/>
    <property type="evidence" value="ECO:0007669"/>
    <property type="project" value="UniProtKB-EC"/>
</dbReference>
<name>A0A7M1XI73_9SPIR</name>
<dbReference type="Gene3D" id="3.40.50.1580">
    <property type="entry name" value="Nucleoside phosphorylase domain"/>
    <property type="match status" value="1"/>
</dbReference>
<dbReference type="GO" id="GO:0005829">
    <property type="term" value="C:cytosol"/>
    <property type="evidence" value="ECO:0007669"/>
    <property type="project" value="TreeGrafter"/>
</dbReference>
<protein>
    <recommendedName>
        <fullName evidence="2">Uridine phosphorylase</fullName>
        <ecNumber evidence="1">2.4.2.3</ecNumber>
    </recommendedName>
</protein>
<dbReference type="AlphaFoldDB" id="A0A7M1XI73"/>
<evidence type="ECO:0000256" key="3">
    <source>
        <dbReference type="ARBA" id="ARBA00048447"/>
    </source>
</evidence>
<dbReference type="PANTHER" id="PTHR43691">
    <property type="entry name" value="URIDINE PHOSPHORYLASE"/>
    <property type="match status" value="1"/>
</dbReference>
<reference evidence="5 6" key="1">
    <citation type="submission" date="2018-08" db="EMBL/GenBank/DDBJ databases">
        <title>The first complete genome of Treponema rectale (CHPAT), a commensal spirochete of the bovine rectum.</title>
        <authorList>
            <person name="Staton G.J."/>
            <person name="Clegg S.R."/>
            <person name="Carter S.D."/>
            <person name="Radford A.D."/>
            <person name="Darby A."/>
            <person name="Hall N."/>
            <person name="Birtles R.J."/>
            <person name="Evans N.J."/>
        </authorList>
    </citation>
    <scope>NUCLEOTIDE SEQUENCE [LARGE SCALE GENOMIC DNA]</scope>
    <source>
        <strain evidence="5 6">CHPA</strain>
    </source>
</reference>
<gene>
    <name evidence="5" type="ORF">DYE49_01695</name>
</gene>
<dbReference type="InterPro" id="IPR000845">
    <property type="entry name" value="Nucleoside_phosphorylase_d"/>
</dbReference>
<accession>A0A7M1XI73</accession>
<dbReference type="EC" id="2.4.2.3" evidence="1"/>
<dbReference type="InterPro" id="IPR035994">
    <property type="entry name" value="Nucleoside_phosphorylase_sf"/>
</dbReference>
<evidence type="ECO:0000313" key="6">
    <source>
        <dbReference type="Proteomes" id="UP000593591"/>
    </source>
</evidence>
<dbReference type="GO" id="GO:0004731">
    <property type="term" value="F:purine-nucleoside phosphorylase activity"/>
    <property type="evidence" value="ECO:0007669"/>
    <property type="project" value="TreeGrafter"/>
</dbReference>
<dbReference type="CDD" id="cd09007">
    <property type="entry name" value="NP-I_spr0068"/>
    <property type="match status" value="1"/>
</dbReference>
<dbReference type="SUPFAM" id="SSF53167">
    <property type="entry name" value="Purine and uridine phosphorylases"/>
    <property type="match status" value="1"/>
</dbReference>
<feature type="domain" description="Nucleoside phosphorylase" evidence="4">
    <location>
        <begin position="59"/>
        <end position="206"/>
    </location>
</feature>
<evidence type="ECO:0000256" key="2">
    <source>
        <dbReference type="ARBA" id="ARBA00021980"/>
    </source>
</evidence>
<sequence>MIIDSFDTSEPILKLEHFYGEKGHLLDKCLVILSREIFAYIQSHYDLKQVGLIGGSSYSVPIYAFEYKGETIGVYLSPMGSVLCAGNIAECAYITGAMKFVMFGSCGALDKEFTKGKFVIPTQAYRDEGTSYHFMPPSDFVDINNANKVEAIFKKLNVPYVKGKAWTTDGFLMETVNKVKKRREEGCIVVEMELAACQAVANHFKLELYDFLQPGDVLIPGDYDKSLLHSANHDLFKLDIGLKIIEEI</sequence>
<evidence type="ECO:0000313" key="5">
    <source>
        <dbReference type="EMBL" id="QOS39234.1"/>
    </source>
</evidence>
<dbReference type="EMBL" id="CP031517">
    <property type="protein sequence ID" value="QOS39234.1"/>
    <property type="molecule type" value="Genomic_DNA"/>
</dbReference>
<dbReference type="PANTHER" id="PTHR43691:SF11">
    <property type="entry name" value="FI09636P-RELATED"/>
    <property type="match status" value="1"/>
</dbReference>
<dbReference type="KEGG" id="trc:DYE49_01695"/>
<evidence type="ECO:0000259" key="4">
    <source>
        <dbReference type="Pfam" id="PF01048"/>
    </source>
</evidence>
<dbReference type="GO" id="GO:0006152">
    <property type="term" value="P:purine nucleoside catabolic process"/>
    <property type="evidence" value="ECO:0007669"/>
    <property type="project" value="TreeGrafter"/>
</dbReference>
<comment type="catalytic activity">
    <reaction evidence="3">
        <text>uridine + phosphate = alpha-D-ribose 1-phosphate + uracil</text>
        <dbReference type="Rhea" id="RHEA:24388"/>
        <dbReference type="ChEBI" id="CHEBI:16704"/>
        <dbReference type="ChEBI" id="CHEBI:17568"/>
        <dbReference type="ChEBI" id="CHEBI:43474"/>
        <dbReference type="ChEBI" id="CHEBI:57720"/>
        <dbReference type="EC" id="2.4.2.3"/>
    </reaction>
</comment>
<organism evidence="5 6">
    <name type="scientific">Treponema rectale</name>
    <dbReference type="NCBI Taxonomy" id="744512"/>
    <lineage>
        <taxon>Bacteria</taxon>
        <taxon>Pseudomonadati</taxon>
        <taxon>Spirochaetota</taxon>
        <taxon>Spirochaetia</taxon>
        <taxon>Spirochaetales</taxon>
        <taxon>Treponemataceae</taxon>
        <taxon>Treponema</taxon>
    </lineage>
</organism>
<dbReference type="Proteomes" id="UP000593591">
    <property type="component" value="Chromosome"/>
</dbReference>